<dbReference type="AlphaFoldDB" id="A0AAU9KDT6"/>
<name>A0AAU9KDT6_9CILI</name>
<comment type="caution">
    <text evidence="1">The sequence shown here is derived from an EMBL/GenBank/DDBJ whole genome shotgun (WGS) entry which is preliminary data.</text>
</comment>
<dbReference type="Proteomes" id="UP001162131">
    <property type="component" value="Unassembled WGS sequence"/>
</dbReference>
<keyword evidence="2" id="KW-1185">Reference proteome</keyword>
<reference evidence="1" key="1">
    <citation type="submission" date="2021-09" db="EMBL/GenBank/DDBJ databases">
        <authorList>
            <consortium name="AG Swart"/>
            <person name="Singh M."/>
            <person name="Singh A."/>
            <person name="Seah K."/>
            <person name="Emmerich C."/>
        </authorList>
    </citation>
    <scope>NUCLEOTIDE SEQUENCE</scope>
    <source>
        <strain evidence="1">ATCC30299</strain>
    </source>
</reference>
<organism evidence="1 2">
    <name type="scientific">Blepharisma stoltei</name>
    <dbReference type="NCBI Taxonomy" id="1481888"/>
    <lineage>
        <taxon>Eukaryota</taxon>
        <taxon>Sar</taxon>
        <taxon>Alveolata</taxon>
        <taxon>Ciliophora</taxon>
        <taxon>Postciliodesmatophora</taxon>
        <taxon>Heterotrichea</taxon>
        <taxon>Heterotrichida</taxon>
        <taxon>Blepharismidae</taxon>
        <taxon>Blepharisma</taxon>
    </lineage>
</organism>
<dbReference type="EMBL" id="CAJZBQ010000063">
    <property type="protein sequence ID" value="CAG9335883.1"/>
    <property type="molecule type" value="Genomic_DNA"/>
</dbReference>
<evidence type="ECO:0000313" key="1">
    <source>
        <dbReference type="EMBL" id="CAG9335883.1"/>
    </source>
</evidence>
<evidence type="ECO:0000313" key="2">
    <source>
        <dbReference type="Proteomes" id="UP001162131"/>
    </source>
</evidence>
<protein>
    <submittedName>
        <fullName evidence="1">Uncharacterized protein</fullName>
    </submittedName>
</protein>
<gene>
    <name evidence="1" type="ORF">BSTOLATCC_MIC65203</name>
</gene>
<accession>A0AAU9KDT6</accession>
<sequence length="106" mass="12581">MFLLKLDWMKGHSHMLIEVKERIESKISQSRHSILLILHHTTQLNSERTTEKADFSETLRFSSFFIRKHISRCIKLKGAYFTVISYHSERKSSWNVNIAPIIHKIE</sequence>
<proteinExistence type="predicted"/>